<protein>
    <submittedName>
        <fullName evidence="1">Uncharacterized protein</fullName>
    </submittedName>
</protein>
<accession>A0A2C9UW80</accession>
<dbReference type="AlphaFoldDB" id="A0A2C9UW80"/>
<organism evidence="1">
    <name type="scientific">Manihot esculenta</name>
    <name type="common">Cassava</name>
    <name type="synonym">Jatropha manihot</name>
    <dbReference type="NCBI Taxonomy" id="3983"/>
    <lineage>
        <taxon>Eukaryota</taxon>
        <taxon>Viridiplantae</taxon>
        <taxon>Streptophyta</taxon>
        <taxon>Embryophyta</taxon>
        <taxon>Tracheophyta</taxon>
        <taxon>Spermatophyta</taxon>
        <taxon>Magnoliopsida</taxon>
        <taxon>eudicotyledons</taxon>
        <taxon>Gunneridae</taxon>
        <taxon>Pentapetalae</taxon>
        <taxon>rosids</taxon>
        <taxon>fabids</taxon>
        <taxon>Malpighiales</taxon>
        <taxon>Euphorbiaceae</taxon>
        <taxon>Crotonoideae</taxon>
        <taxon>Manihoteae</taxon>
        <taxon>Manihot</taxon>
    </lineage>
</organism>
<evidence type="ECO:0000313" key="1">
    <source>
        <dbReference type="EMBL" id="OAY35967.1"/>
    </source>
</evidence>
<gene>
    <name evidence="1" type="ORF">MANES_12G145100</name>
</gene>
<proteinExistence type="predicted"/>
<reference evidence="1" key="1">
    <citation type="submission" date="2016-02" db="EMBL/GenBank/DDBJ databases">
        <title>WGS assembly of Manihot esculenta.</title>
        <authorList>
            <person name="Bredeson J.V."/>
            <person name="Prochnik S.E."/>
            <person name="Lyons J.B."/>
            <person name="Schmutz J."/>
            <person name="Grimwood J."/>
            <person name="Vrebalov J."/>
            <person name="Bart R.S."/>
            <person name="Amuge T."/>
            <person name="Ferguson M.E."/>
            <person name="Green R."/>
            <person name="Putnam N."/>
            <person name="Stites J."/>
            <person name="Rounsley S."/>
            <person name="Rokhsar D.S."/>
        </authorList>
    </citation>
    <scope>NUCLEOTIDE SEQUENCE [LARGE SCALE GENOMIC DNA]</scope>
    <source>
        <tissue evidence="1">Leaf</tissue>
    </source>
</reference>
<sequence length="52" mass="5973">MVENLYEGGIIMINEQISKLILRLKGSIESRSQDLSIKERAIITRFVVLAPW</sequence>
<dbReference type="EMBL" id="CM004398">
    <property type="protein sequence ID" value="OAY35967.1"/>
    <property type="molecule type" value="Genomic_DNA"/>
</dbReference>
<name>A0A2C9UW80_MANES</name>